<name>A0A6J5NV76_9CAUD</name>
<dbReference type="InterPro" id="IPR007936">
    <property type="entry name" value="VapE-like_dom"/>
</dbReference>
<dbReference type="PANTHER" id="PTHR34985:SF1">
    <property type="entry name" value="SLR0554 PROTEIN"/>
    <property type="match status" value="1"/>
</dbReference>
<reference evidence="3" key="1">
    <citation type="submission" date="2020-04" db="EMBL/GenBank/DDBJ databases">
        <authorList>
            <person name="Chiriac C."/>
            <person name="Salcher M."/>
            <person name="Ghai R."/>
            <person name="Kavagutti S V."/>
        </authorList>
    </citation>
    <scope>NUCLEOTIDE SEQUENCE</scope>
</reference>
<protein>
    <submittedName>
        <fullName evidence="3">Primase, C-terminal 2</fullName>
    </submittedName>
</protein>
<feature type="domain" description="Virulence-associated protein E-like" evidence="1">
    <location>
        <begin position="483"/>
        <end position="695"/>
    </location>
</feature>
<dbReference type="Pfam" id="PF05272">
    <property type="entry name" value="VapE-like_dom"/>
    <property type="match status" value="1"/>
</dbReference>
<gene>
    <name evidence="3" type="ORF">UFOVP713_55</name>
</gene>
<evidence type="ECO:0000259" key="2">
    <source>
        <dbReference type="Pfam" id="PF08707"/>
    </source>
</evidence>
<feature type="domain" description="Primase C-terminal 2" evidence="2">
    <location>
        <begin position="231"/>
        <end position="299"/>
    </location>
</feature>
<sequence>MMDTKPIALSLRPEAIPESLTSIPRWLLWKYIKKKKPDGTVFWTKVPFQCDGTPASTTNPATWCSYEEALDAWMVGDFDGIGMTLGADVQGIDLDDCRDPETGELSELAKEVLDRIDGYAEVSPSGTGIKLFAKTNLDGSRTKKEMGVELYREGRYFTVTGQAMGGGHDDLSDEVQALDWLIERVWGESMSGLVLTGDAADLELALYRAPLEDWDIERVRDEIAPYLDLEMHYEDWIRVGQALYHQFDGDEEAFELWDEMFQDSSKYGGEAYGRDRWKSFKTQRSFGRGPVTLASVIKMVKGKRDEVKRTERDKTMASLMDAVEATTDPRDLQEKVAAKVANDGDLSDVEREQVAAAIQSKAKTLGVKLEIATVRGWVRARVKGTGGFIHLNDDGHPLCTLENFRTLVEKLQWTIRYNVIKKAIEILIPGESFTRDNRDNAALACMLSECEKVRMPTKHIAQYLIRVADENQYNPVATWILSREWDGVSRLDQFFATVKSPVAIKDKLMRKWGIQAVAAAFSPDGIAAQGILTFVGPQNIGKTTWFRKLVPDELDSVLTGHTLDLKSKDSIFIALTYWIVELGELDATFKKSEVSAMKAFITQPQDKLRRPYAAVESNFGRRTVFGGSVNGEEFLADPTGNRRYLTIPVEGFEFDHSVDMQQVWAEFHSLWMGGEAFFLSMDEVSELNTHNEQFTIIDPLSERIASSFGWGPHVVMWDWMTVTDVLMKIGIREPTKGQTIAGSAIIRRLNGGQRKRSNGRVLLAVPDDLNDFLG</sequence>
<dbReference type="PANTHER" id="PTHR34985">
    <property type="entry name" value="SLR0554 PROTEIN"/>
    <property type="match status" value="1"/>
</dbReference>
<dbReference type="GO" id="GO:0016817">
    <property type="term" value="F:hydrolase activity, acting on acid anhydrides"/>
    <property type="evidence" value="ECO:0007669"/>
    <property type="project" value="InterPro"/>
</dbReference>
<dbReference type="InterPro" id="IPR014819">
    <property type="entry name" value="PriCT_2"/>
</dbReference>
<evidence type="ECO:0000313" key="3">
    <source>
        <dbReference type="EMBL" id="CAB4159134.1"/>
    </source>
</evidence>
<organism evidence="3">
    <name type="scientific">uncultured Caudovirales phage</name>
    <dbReference type="NCBI Taxonomy" id="2100421"/>
    <lineage>
        <taxon>Viruses</taxon>
        <taxon>Duplodnaviria</taxon>
        <taxon>Heunggongvirae</taxon>
        <taxon>Uroviricota</taxon>
        <taxon>Caudoviricetes</taxon>
        <taxon>Peduoviridae</taxon>
        <taxon>Maltschvirus</taxon>
        <taxon>Maltschvirus maltsch</taxon>
    </lineage>
</organism>
<proteinExistence type="predicted"/>
<dbReference type="EMBL" id="LR796676">
    <property type="protein sequence ID" value="CAB4159134.1"/>
    <property type="molecule type" value="Genomic_DNA"/>
</dbReference>
<accession>A0A6J5NV76</accession>
<dbReference type="Pfam" id="PF08707">
    <property type="entry name" value="PriCT_2"/>
    <property type="match status" value="1"/>
</dbReference>
<evidence type="ECO:0000259" key="1">
    <source>
        <dbReference type="Pfam" id="PF05272"/>
    </source>
</evidence>